<gene>
    <name evidence="1" type="ORF">Sangu_3259700</name>
</gene>
<dbReference type="InterPro" id="IPR046848">
    <property type="entry name" value="E_motif"/>
</dbReference>
<dbReference type="GO" id="GO:0003723">
    <property type="term" value="F:RNA binding"/>
    <property type="evidence" value="ECO:0007669"/>
    <property type="project" value="InterPro"/>
</dbReference>
<sequence length="140" mass="15993">MPIEPTASMLGALLNGCINHRKLDLAETVGKRLIELDPNHDGRYIGLSNVYAVIRRWDEARSTREAMESRGVKKSPGYSYVEVSGVLRRFIAHDKAHPESEEIYLMLNVIGQEMKLRTDPERQQMIGTSTDDHLIYSIYF</sequence>
<dbReference type="PANTHER" id="PTHR47926">
    <property type="entry name" value="PENTATRICOPEPTIDE REPEAT-CONTAINING PROTEIN"/>
    <property type="match status" value="1"/>
</dbReference>
<dbReference type="AlphaFoldDB" id="A0AAW2JCG5"/>
<reference evidence="1" key="2">
    <citation type="journal article" date="2024" name="Plant">
        <title>Genomic evolution and insights into agronomic trait innovations of Sesamum species.</title>
        <authorList>
            <person name="Miao H."/>
            <person name="Wang L."/>
            <person name="Qu L."/>
            <person name="Liu H."/>
            <person name="Sun Y."/>
            <person name="Le M."/>
            <person name="Wang Q."/>
            <person name="Wei S."/>
            <person name="Zheng Y."/>
            <person name="Lin W."/>
            <person name="Duan Y."/>
            <person name="Cao H."/>
            <person name="Xiong S."/>
            <person name="Wang X."/>
            <person name="Wei L."/>
            <person name="Li C."/>
            <person name="Ma Q."/>
            <person name="Ju M."/>
            <person name="Zhao R."/>
            <person name="Li G."/>
            <person name="Mu C."/>
            <person name="Tian Q."/>
            <person name="Mei H."/>
            <person name="Zhang T."/>
            <person name="Gao T."/>
            <person name="Zhang H."/>
        </authorList>
    </citation>
    <scope>NUCLEOTIDE SEQUENCE</scope>
    <source>
        <strain evidence="1">G01</strain>
    </source>
</reference>
<evidence type="ECO:0000313" key="1">
    <source>
        <dbReference type="EMBL" id="KAL0291868.1"/>
    </source>
</evidence>
<protein>
    <submittedName>
        <fullName evidence="1">Pentatricopeptide repeat-containing protein</fullName>
    </submittedName>
</protein>
<dbReference type="GO" id="GO:0009451">
    <property type="term" value="P:RNA modification"/>
    <property type="evidence" value="ECO:0007669"/>
    <property type="project" value="InterPro"/>
</dbReference>
<dbReference type="InterPro" id="IPR046960">
    <property type="entry name" value="PPR_At4g14850-like_plant"/>
</dbReference>
<comment type="caution">
    <text evidence="1">The sequence shown here is derived from an EMBL/GenBank/DDBJ whole genome shotgun (WGS) entry which is preliminary data.</text>
</comment>
<accession>A0AAW2JCG5</accession>
<name>A0AAW2JCG5_9LAMI</name>
<dbReference type="PANTHER" id="PTHR47926:SF483">
    <property type="entry name" value="TETRATRICOPEPTIDE-LIKE HELICAL DOMAIN SUPERFAMILY"/>
    <property type="match status" value="1"/>
</dbReference>
<proteinExistence type="predicted"/>
<reference evidence="1" key="1">
    <citation type="submission" date="2020-06" db="EMBL/GenBank/DDBJ databases">
        <authorList>
            <person name="Li T."/>
            <person name="Hu X."/>
            <person name="Zhang T."/>
            <person name="Song X."/>
            <person name="Zhang H."/>
            <person name="Dai N."/>
            <person name="Sheng W."/>
            <person name="Hou X."/>
            <person name="Wei L."/>
        </authorList>
    </citation>
    <scope>NUCLEOTIDE SEQUENCE</scope>
    <source>
        <strain evidence="1">G01</strain>
        <tissue evidence="1">Leaf</tissue>
    </source>
</reference>
<organism evidence="1">
    <name type="scientific">Sesamum angustifolium</name>
    <dbReference type="NCBI Taxonomy" id="2727405"/>
    <lineage>
        <taxon>Eukaryota</taxon>
        <taxon>Viridiplantae</taxon>
        <taxon>Streptophyta</taxon>
        <taxon>Embryophyta</taxon>
        <taxon>Tracheophyta</taxon>
        <taxon>Spermatophyta</taxon>
        <taxon>Magnoliopsida</taxon>
        <taxon>eudicotyledons</taxon>
        <taxon>Gunneridae</taxon>
        <taxon>Pentapetalae</taxon>
        <taxon>asterids</taxon>
        <taxon>lamiids</taxon>
        <taxon>Lamiales</taxon>
        <taxon>Pedaliaceae</taxon>
        <taxon>Sesamum</taxon>
    </lineage>
</organism>
<dbReference type="Pfam" id="PF20431">
    <property type="entry name" value="E_motif"/>
    <property type="match status" value="1"/>
</dbReference>
<dbReference type="EMBL" id="JACGWK010001245">
    <property type="protein sequence ID" value="KAL0291868.1"/>
    <property type="molecule type" value="Genomic_DNA"/>
</dbReference>